<comment type="pathway">
    <text evidence="7">Metabolic intermediate biosynthesis; chorismate biosynthesis; chorismate from D-erythrose 4-phosphate and phosphoenolpyruvate: step 5/7.</text>
</comment>
<evidence type="ECO:0000256" key="4">
    <source>
        <dbReference type="ARBA" id="ARBA00022777"/>
    </source>
</evidence>
<dbReference type="InterPro" id="IPR027417">
    <property type="entry name" value="P-loop_NTPase"/>
</dbReference>
<dbReference type="InterPro" id="IPR000623">
    <property type="entry name" value="Shikimate_kinase/TSH1"/>
</dbReference>
<organism evidence="8 9">
    <name type="scientific">Xanthocytophaga agilis</name>
    <dbReference type="NCBI Taxonomy" id="3048010"/>
    <lineage>
        <taxon>Bacteria</taxon>
        <taxon>Pseudomonadati</taxon>
        <taxon>Bacteroidota</taxon>
        <taxon>Cytophagia</taxon>
        <taxon>Cytophagales</taxon>
        <taxon>Rhodocytophagaceae</taxon>
        <taxon>Xanthocytophaga</taxon>
    </lineage>
</organism>
<evidence type="ECO:0000313" key="8">
    <source>
        <dbReference type="EMBL" id="MDJ1501049.1"/>
    </source>
</evidence>
<evidence type="ECO:0000256" key="3">
    <source>
        <dbReference type="ARBA" id="ARBA00022741"/>
    </source>
</evidence>
<keyword evidence="7" id="KW-0479">Metal-binding</keyword>
<accession>A0AAE3R3S4</accession>
<feature type="binding site" evidence="7">
    <location>
        <position position="56"/>
    </location>
    <ligand>
        <name>substrate</name>
    </ligand>
</feature>
<dbReference type="GO" id="GO:0005524">
    <property type="term" value="F:ATP binding"/>
    <property type="evidence" value="ECO:0007669"/>
    <property type="project" value="UniProtKB-UniRule"/>
</dbReference>
<evidence type="ECO:0000256" key="6">
    <source>
        <dbReference type="ARBA" id="ARBA00023141"/>
    </source>
</evidence>
<dbReference type="EC" id="2.7.1.71" evidence="7"/>
<dbReference type="PRINTS" id="PR01100">
    <property type="entry name" value="SHIKIMTKNASE"/>
</dbReference>
<dbReference type="HAMAP" id="MF_00109">
    <property type="entry name" value="Shikimate_kinase"/>
    <property type="match status" value="1"/>
</dbReference>
<feature type="binding site" evidence="7">
    <location>
        <position position="14"/>
    </location>
    <ligand>
        <name>Mg(2+)</name>
        <dbReference type="ChEBI" id="CHEBI:18420"/>
    </ligand>
</feature>
<dbReference type="GO" id="GO:0008652">
    <property type="term" value="P:amino acid biosynthetic process"/>
    <property type="evidence" value="ECO:0007669"/>
    <property type="project" value="UniProtKB-KW"/>
</dbReference>
<dbReference type="CDD" id="cd00464">
    <property type="entry name" value="SK"/>
    <property type="match status" value="1"/>
</dbReference>
<evidence type="ECO:0000256" key="2">
    <source>
        <dbReference type="ARBA" id="ARBA00022679"/>
    </source>
</evidence>
<gene>
    <name evidence="7" type="primary">aroK</name>
    <name evidence="8" type="ORF">QNI22_10335</name>
</gene>
<keyword evidence="3 7" id="KW-0547">Nucleotide-binding</keyword>
<protein>
    <recommendedName>
        <fullName evidence="7">Shikimate kinase</fullName>
        <shortName evidence="7">SK</shortName>
        <ecNumber evidence="7">2.7.1.71</ecNumber>
    </recommendedName>
</protein>
<keyword evidence="7" id="KW-0460">Magnesium</keyword>
<keyword evidence="6 7" id="KW-0057">Aromatic amino acid biosynthesis</keyword>
<comment type="cofactor">
    <cofactor evidence="7">
        <name>Mg(2+)</name>
        <dbReference type="ChEBI" id="CHEBI:18420"/>
    </cofactor>
    <text evidence="7">Binds 1 Mg(2+) ion per subunit.</text>
</comment>
<comment type="subcellular location">
    <subcellularLocation>
        <location evidence="7">Cytoplasm</location>
    </subcellularLocation>
</comment>
<evidence type="ECO:0000256" key="5">
    <source>
        <dbReference type="ARBA" id="ARBA00022840"/>
    </source>
</evidence>
<keyword evidence="4 7" id="KW-0418">Kinase</keyword>
<proteinExistence type="inferred from homology"/>
<keyword evidence="7" id="KW-0963">Cytoplasm</keyword>
<dbReference type="GO" id="GO:0000287">
    <property type="term" value="F:magnesium ion binding"/>
    <property type="evidence" value="ECO:0007669"/>
    <property type="project" value="UniProtKB-UniRule"/>
</dbReference>
<evidence type="ECO:0000313" key="9">
    <source>
        <dbReference type="Proteomes" id="UP001232063"/>
    </source>
</evidence>
<dbReference type="Gene3D" id="3.40.50.300">
    <property type="entry name" value="P-loop containing nucleotide triphosphate hydrolases"/>
    <property type="match status" value="1"/>
</dbReference>
<evidence type="ECO:0000256" key="1">
    <source>
        <dbReference type="ARBA" id="ARBA00022605"/>
    </source>
</evidence>
<dbReference type="PANTHER" id="PTHR21087">
    <property type="entry name" value="SHIKIMATE KINASE"/>
    <property type="match status" value="1"/>
</dbReference>
<comment type="catalytic activity">
    <reaction evidence="7">
        <text>shikimate + ATP = 3-phosphoshikimate + ADP + H(+)</text>
        <dbReference type="Rhea" id="RHEA:13121"/>
        <dbReference type="ChEBI" id="CHEBI:15378"/>
        <dbReference type="ChEBI" id="CHEBI:30616"/>
        <dbReference type="ChEBI" id="CHEBI:36208"/>
        <dbReference type="ChEBI" id="CHEBI:145989"/>
        <dbReference type="ChEBI" id="CHEBI:456216"/>
        <dbReference type="EC" id="2.7.1.71"/>
    </reaction>
</comment>
<dbReference type="Pfam" id="PF01202">
    <property type="entry name" value="SKI"/>
    <property type="match status" value="1"/>
</dbReference>
<comment type="subunit">
    <text evidence="7">Monomer.</text>
</comment>
<dbReference type="Proteomes" id="UP001232063">
    <property type="component" value="Unassembled WGS sequence"/>
</dbReference>
<evidence type="ECO:0000256" key="7">
    <source>
        <dbReference type="HAMAP-Rule" id="MF_00109"/>
    </source>
</evidence>
<dbReference type="GO" id="GO:0004765">
    <property type="term" value="F:shikimate kinase activity"/>
    <property type="evidence" value="ECO:0007669"/>
    <property type="project" value="UniProtKB-UniRule"/>
</dbReference>
<comment type="similarity">
    <text evidence="7">Belongs to the shikimate kinase family.</text>
</comment>
<keyword evidence="9" id="KW-1185">Reference proteome</keyword>
<dbReference type="GO" id="GO:0009423">
    <property type="term" value="P:chorismate biosynthetic process"/>
    <property type="evidence" value="ECO:0007669"/>
    <property type="project" value="UniProtKB-UniRule"/>
</dbReference>
<dbReference type="AlphaFoldDB" id="A0AAE3R3S4"/>
<dbReference type="SUPFAM" id="SSF52540">
    <property type="entry name" value="P-loop containing nucleoside triphosphate hydrolases"/>
    <property type="match status" value="1"/>
</dbReference>
<feature type="binding site" evidence="7">
    <location>
        <begin position="10"/>
        <end position="15"/>
    </location>
    <ligand>
        <name>ATP</name>
        <dbReference type="ChEBI" id="CHEBI:30616"/>
    </ligand>
</feature>
<keyword evidence="1 7" id="KW-0028">Amino-acid biosynthesis</keyword>
<feature type="binding site" evidence="7">
    <location>
        <position position="32"/>
    </location>
    <ligand>
        <name>substrate</name>
    </ligand>
</feature>
<feature type="binding site" evidence="7">
    <location>
        <position position="120"/>
    </location>
    <ligand>
        <name>ATP</name>
        <dbReference type="ChEBI" id="CHEBI:30616"/>
    </ligand>
</feature>
<dbReference type="GO" id="GO:0009073">
    <property type="term" value="P:aromatic amino acid family biosynthetic process"/>
    <property type="evidence" value="ECO:0007669"/>
    <property type="project" value="UniProtKB-KW"/>
</dbReference>
<comment type="caution">
    <text evidence="7">Lacks conserved residue(s) required for the propagation of feature annotation.</text>
</comment>
<sequence length="176" mass="20086">MNIYLIGMPGSGKTTLGKRLAKTLGFSFTDLDIVLAEQEKMPVTEIFAQKGELYFRQAESECLKKTIQLQRSVIATGGGTPCFFDNMEWMNANGITIFLDVSTEELVKRLTINEDATQKRPLFANKSVQELRSSLETMQTNRLPHYEKSQFRFLPHETKPSFVASQLKERLPELFK</sequence>
<feature type="binding site" evidence="7">
    <location>
        <position position="142"/>
    </location>
    <ligand>
        <name>substrate</name>
    </ligand>
</feature>
<dbReference type="GO" id="GO:0005829">
    <property type="term" value="C:cytosol"/>
    <property type="evidence" value="ECO:0007669"/>
    <property type="project" value="TreeGrafter"/>
</dbReference>
<keyword evidence="2 7" id="KW-0808">Transferase</keyword>
<keyword evidence="5 7" id="KW-0067">ATP-binding</keyword>
<comment type="function">
    <text evidence="7">Catalyzes the specific phosphorylation of the 3-hydroxyl group of shikimic acid using ATP as a cosubstrate.</text>
</comment>
<name>A0AAE3R3S4_9BACT</name>
<comment type="caution">
    <text evidence="8">The sequence shown here is derived from an EMBL/GenBank/DDBJ whole genome shotgun (WGS) entry which is preliminary data.</text>
</comment>
<dbReference type="PANTHER" id="PTHR21087:SF16">
    <property type="entry name" value="SHIKIMATE KINASE 1, CHLOROPLASTIC"/>
    <property type="match status" value="1"/>
</dbReference>
<feature type="binding site" evidence="7">
    <location>
        <position position="78"/>
    </location>
    <ligand>
        <name>substrate</name>
    </ligand>
</feature>
<dbReference type="InterPro" id="IPR031322">
    <property type="entry name" value="Shikimate/glucono_kinase"/>
</dbReference>
<dbReference type="EMBL" id="JASJOU010000002">
    <property type="protein sequence ID" value="MDJ1501049.1"/>
    <property type="molecule type" value="Genomic_DNA"/>
</dbReference>
<reference evidence="8" key="1">
    <citation type="submission" date="2023-05" db="EMBL/GenBank/DDBJ databases">
        <authorList>
            <person name="Zhang X."/>
        </authorList>
    </citation>
    <scope>NUCLEOTIDE SEQUENCE</scope>
    <source>
        <strain evidence="8">BD1B2-1</strain>
    </source>
</reference>